<dbReference type="PANTHER" id="PTHR43364:SF6">
    <property type="entry name" value="OXIDOREDUCTASE-RELATED"/>
    <property type="match status" value="1"/>
</dbReference>
<accession>J7H552</accession>
<reference evidence="2" key="1">
    <citation type="journal article" date="2012" name="J. Am. Chem. Soc.">
        <title>Flavoenzyme-catalyzed atropo-selective n,c-bipyrrole homocoupling in marinopyrrole biosynthesis.</title>
        <authorList>
            <person name="Yamanaka K."/>
            <person name="Ryan K.S."/>
            <person name="Gulder T.A."/>
            <person name="Hughes C.C."/>
            <person name="Moore B.S."/>
        </authorList>
    </citation>
    <scope>NUCLEOTIDE SEQUENCE</scope>
    <source>
        <strain evidence="2">CNQ-418</strain>
    </source>
</reference>
<name>J7H552_9ACTN</name>
<dbReference type="Gene3D" id="3.20.20.100">
    <property type="entry name" value="NADP-dependent oxidoreductase domain"/>
    <property type="match status" value="1"/>
</dbReference>
<feature type="domain" description="NADP-dependent oxidoreductase" evidence="1">
    <location>
        <begin position="8"/>
        <end position="310"/>
    </location>
</feature>
<dbReference type="GO" id="GO:0005829">
    <property type="term" value="C:cytosol"/>
    <property type="evidence" value="ECO:0007669"/>
    <property type="project" value="TreeGrafter"/>
</dbReference>
<sequence>MTFGERTIALGTMGFGTTIDERASFTLLDRFVERGGTVLDTANNYAFWNPKGSGDESETTLGRWFFSRRVRDQLIVGTKCGARPAFPGGGLKDAEGLSEQVVRSALDDSLRRMHIDHIDVFWAHVEDRTVPLAETVGALATVVESGKARALGLSNHPVWRAERARALAGDRPRCTNLQYRYSYLQPRGDLPLPASSHVHVTPELLDFARTEPDLRLWVYSSLLSGAYTREDVELPAAYDHPGTPPRLTVLREVARELGVTENQVVLSWLLDHDPAVVPIVGVSRVEQVDEAMDALRIRLEPDQRRRLDEAGTQL</sequence>
<dbReference type="PANTHER" id="PTHR43364">
    <property type="entry name" value="NADH-SPECIFIC METHYLGLYOXAL REDUCTASE-RELATED"/>
    <property type="match status" value="1"/>
</dbReference>
<proteinExistence type="predicted"/>
<dbReference type="AlphaFoldDB" id="J7H552"/>
<evidence type="ECO:0000313" key="2">
    <source>
        <dbReference type="EMBL" id="AFP87517.1"/>
    </source>
</evidence>
<protein>
    <submittedName>
        <fullName evidence="2">Oxidoreductase</fullName>
    </submittedName>
</protein>
<dbReference type="InterPro" id="IPR023210">
    <property type="entry name" value="NADP_OxRdtase_dom"/>
</dbReference>
<dbReference type="InterPro" id="IPR036812">
    <property type="entry name" value="NAD(P)_OxRdtase_dom_sf"/>
</dbReference>
<dbReference type="InterPro" id="IPR050523">
    <property type="entry name" value="AKR_Detox_Biosynth"/>
</dbReference>
<dbReference type="SUPFAM" id="SSF51430">
    <property type="entry name" value="NAD(P)-linked oxidoreductase"/>
    <property type="match status" value="1"/>
</dbReference>
<evidence type="ECO:0000259" key="1">
    <source>
        <dbReference type="Pfam" id="PF00248"/>
    </source>
</evidence>
<organism evidence="2">
    <name type="scientific">Streptomyces sp. CNQ-418</name>
    <dbReference type="NCBI Taxonomy" id="467194"/>
    <lineage>
        <taxon>Bacteria</taxon>
        <taxon>Bacillati</taxon>
        <taxon>Actinomycetota</taxon>
        <taxon>Actinomycetes</taxon>
        <taxon>Kitasatosporales</taxon>
        <taxon>Streptomycetaceae</taxon>
        <taxon>Streptomyces</taxon>
    </lineage>
</organism>
<dbReference type="EMBL" id="JX157625">
    <property type="protein sequence ID" value="AFP87517.1"/>
    <property type="molecule type" value="Genomic_DNA"/>
</dbReference>
<dbReference type="Pfam" id="PF00248">
    <property type="entry name" value="Aldo_ket_red"/>
    <property type="match status" value="1"/>
</dbReference>